<evidence type="ECO:0000256" key="2">
    <source>
        <dbReference type="SAM" id="MobiDB-lite"/>
    </source>
</evidence>
<dbReference type="GO" id="GO:0016560">
    <property type="term" value="P:protein import into peroxisome matrix, docking"/>
    <property type="evidence" value="ECO:0007669"/>
    <property type="project" value="UniProtKB-UniRule"/>
</dbReference>
<comment type="subcellular location">
    <subcellularLocation>
        <location evidence="1">Peroxisome membrane</location>
    </subcellularLocation>
</comment>
<reference evidence="5" key="1">
    <citation type="journal article" date="2023" name="Proc. Natl. Acad. Sci. U.S.A.">
        <title>Genomic and structural basis for evolution of tropane alkaloid biosynthesis.</title>
        <authorList>
            <person name="Wanga Y.-J."/>
            <person name="Taina T."/>
            <person name="Yua J.-Y."/>
            <person name="Lia J."/>
            <person name="Xua B."/>
            <person name="Chenc J."/>
            <person name="D'Auriad J.C."/>
            <person name="Huanga J.-P."/>
            <person name="Huanga S.-X."/>
        </authorList>
    </citation>
    <scope>NUCLEOTIDE SEQUENCE [LARGE SCALE GENOMIC DNA]</scope>
    <source>
        <strain evidence="5">cv. KIB-2019</strain>
    </source>
</reference>
<gene>
    <name evidence="4" type="ORF">K7X08_024456</name>
</gene>
<evidence type="ECO:0000256" key="1">
    <source>
        <dbReference type="RuleBase" id="RU367032"/>
    </source>
</evidence>
<dbReference type="AlphaFoldDB" id="A0A9Q1RFZ5"/>
<evidence type="ECO:0000313" key="5">
    <source>
        <dbReference type="Proteomes" id="UP001152561"/>
    </source>
</evidence>
<feature type="compositionally biased region" description="Polar residues" evidence="2">
    <location>
        <begin position="192"/>
        <end position="201"/>
    </location>
</feature>
<dbReference type="InterPro" id="IPR025655">
    <property type="entry name" value="PEX14"/>
</dbReference>
<keyword evidence="1" id="KW-0472">Membrane</keyword>
<keyword evidence="1" id="KW-0576">Peroxisome</keyword>
<dbReference type="Proteomes" id="UP001152561">
    <property type="component" value="Unassembled WGS sequence"/>
</dbReference>
<evidence type="ECO:0000313" key="4">
    <source>
        <dbReference type="EMBL" id="KAJ8553778.1"/>
    </source>
</evidence>
<protein>
    <recommendedName>
        <fullName evidence="1">Peroxisomal membrane protein PEX14</fullName>
    </recommendedName>
    <alternativeName>
        <fullName evidence="1">Peroxin-14</fullName>
    </alternativeName>
</protein>
<dbReference type="GO" id="GO:0005778">
    <property type="term" value="C:peroxisomal membrane"/>
    <property type="evidence" value="ECO:0007669"/>
    <property type="project" value="UniProtKB-SubCell"/>
</dbReference>
<sequence>MKSMSSALQKLEDLSSALLVLLVLSRGSRGNNRSTNQSLCTLYPPRPHVVGLHWPWKLVKVKTVQRNFHQSQGSGDGMSYGYQDNLTNGDSSTPWWQRKNSRITEIEAENEQKFGSTAAPTEVRPVQRSWVPPQPPPVAMPEVAAAIRQPKKPLFQKEKLVDDELMACSSEISDDLQRITKISESGGLTEADGSNSGQQLNEAPIITNGDSVLSS</sequence>
<dbReference type="OrthoDB" id="441517at2759"/>
<dbReference type="GO" id="GO:1990429">
    <property type="term" value="C:peroxisomal importomer complex"/>
    <property type="evidence" value="ECO:0007669"/>
    <property type="project" value="TreeGrafter"/>
</dbReference>
<name>A0A9Q1RFZ5_9SOLA</name>
<keyword evidence="5" id="KW-1185">Reference proteome</keyword>
<comment type="caution">
    <text evidence="4">The sequence shown here is derived from an EMBL/GenBank/DDBJ whole genome shotgun (WGS) entry which is preliminary data.</text>
</comment>
<feature type="region of interest" description="Disordered" evidence="2">
    <location>
        <begin position="114"/>
        <end position="135"/>
    </location>
</feature>
<organism evidence="4 5">
    <name type="scientific">Anisodus acutangulus</name>
    <dbReference type="NCBI Taxonomy" id="402998"/>
    <lineage>
        <taxon>Eukaryota</taxon>
        <taxon>Viridiplantae</taxon>
        <taxon>Streptophyta</taxon>
        <taxon>Embryophyta</taxon>
        <taxon>Tracheophyta</taxon>
        <taxon>Spermatophyta</taxon>
        <taxon>Magnoliopsida</taxon>
        <taxon>eudicotyledons</taxon>
        <taxon>Gunneridae</taxon>
        <taxon>Pentapetalae</taxon>
        <taxon>asterids</taxon>
        <taxon>lamiids</taxon>
        <taxon>Solanales</taxon>
        <taxon>Solanaceae</taxon>
        <taxon>Solanoideae</taxon>
        <taxon>Hyoscyameae</taxon>
        <taxon>Anisodus</taxon>
    </lineage>
</organism>
<dbReference type="EMBL" id="JAJAGQ010000009">
    <property type="protein sequence ID" value="KAJ8553778.1"/>
    <property type="molecule type" value="Genomic_DNA"/>
</dbReference>
<dbReference type="GO" id="GO:0005102">
    <property type="term" value="F:signaling receptor binding"/>
    <property type="evidence" value="ECO:0007669"/>
    <property type="project" value="TreeGrafter"/>
</dbReference>
<feature type="region of interest" description="Disordered" evidence="2">
    <location>
        <begin position="183"/>
        <end position="215"/>
    </location>
</feature>
<dbReference type="PANTHER" id="PTHR23058">
    <property type="entry name" value="PEROXISOMAL MEMBRANE PROTEIN PEX14"/>
    <property type="match status" value="1"/>
</dbReference>
<keyword evidence="3" id="KW-0732">Signal</keyword>
<evidence type="ECO:0000256" key="3">
    <source>
        <dbReference type="SAM" id="SignalP"/>
    </source>
</evidence>
<dbReference type="PANTHER" id="PTHR23058:SF10">
    <property type="entry name" value="PEROXISOMAL MEMBRANE PROTEIN PEX14"/>
    <property type="match status" value="1"/>
</dbReference>
<feature type="chain" id="PRO_5040155683" description="Peroxisomal membrane protein PEX14" evidence="3">
    <location>
        <begin position="31"/>
        <end position="215"/>
    </location>
</feature>
<comment type="similarity">
    <text evidence="1">Belongs to the peroxin-14 family.</text>
</comment>
<comment type="function">
    <text evidence="1">Component of the PEX13-PEX14 docking complex, a translocon channel that specifically mediates the import of peroxisomal cargo proteins bound to PEX5 receptor. The PEX13-PEX14 docking complex forms a large import pore which can be opened to a diameter of about 9 nm. Mechanistically, PEX5 receptor along with cargo proteins associates with the PEX14 subunit of the PEX13-PEX14 docking complex in the cytosol, leading to the insertion of the receptor into the organelle membrane with the concomitant translocation of the cargo into the peroxisome matrix.</text>
</comment>
<feature type="signal peptide" evidence="3">
    <location>
        <begin position="1"/>
        <end position="30"/>
    </location>
</feature>
<accession>A0A9Q1RFZ5</accession>
<proteinExistence type="inferred from homology"/>
<keyword evidence="1" id="KW-0653">Protein transport</keyword>
<keyword evidence="1" id="KW-0813">Transport</keyword>